<dbReference type="InterPro" id="IPR029413">
    <property type="entry name" value="RG-lyase_II"/>
</dbReference>
<dbReference type="InterPro" id="IPR014718">
    <property type="entry name" value="GH-type_carb-bd"/>
</dbReference>
<dbReference type="CDD" id="cd10320">
    <property type="entry name" value="RGL4_N"/>
    <property type="match status" value="1"/>
</dbReference>
<dbReference type="SUPFAM" id="SSF74650">
    <property type="entry name" value="Galactose mutarotase-like"/>
    <property type="match status" value="1"/>
</dbReference>
<comment type="catalytic activity">
    <reaction evidence="1">
        <text>Endotype eliminative cleavage of L-alpha-rhamnopyranosyl-(1-&gt;4)-alpha-D-galactopyranosyluronic acid bonds of rhamnogalacturonan I domains in ramified hairy regions of pectin leaving L-rhamnopyranose at the reducing end and 4-deoxy-4,5-unsaturated D-galactopyranosyluronic acid at the non-reducing end.</text>
        <dbReference type="EC" id="4.2.2.23"/>
    </reaction>
</comment>
<dbReference type="InterPro" id="IPR029411">
    <property type="entry name" value="RG-lyase_III"/>
</dbReference>
<dbReference type="Pfam" id="PF14686">
    <property type="entry name" value="fn3_3"/>
    <property type="match status" value="1"/>
</dbReference>
<sequence length="570" mass="59140">MHHPSLVRSTRLIASSLIAASGLLVACGGDISGADSSGTRLLAGASSVSSASIAASGSQDAASTFGIGEAGGYLTVDSGAGLVFKVRQAGGDITSIHYKGGPELQGQSKGSHISSGIGAAVSYAVANGVAKITLTTATLVHYLLVRQGDNTVYMGTYVTAEPSVGELRWITRLNGSVFTGVPRESNNAGSTGAIESSDVFGYADGTSTSKYYGNQRAMDLSVRGVTGAGVGAYMVYGSRESSSGGPFYRDIQNQSGGDTEVYNYMNSGHAQTEAWRMGFHGPYALVFTDGAAPSIPDMAWMESQNLSGWVPASGRGKVNGRGLLGFDLAHRFTVAFKNDTAQYWTVAKAPNGAFATPAMKPGAYTMTVFKDELELYSESVSVAAGATSTLPVRTLDADPDKAAAVWRIGTWDGTPLEFLNGTSINLRHPSDTRNASWGPVTYAIGAPATTFPAAQWKVAANNPTRVTFVLAPEQVANHTIRIGITTASGGGRPQISVNGWTSAVPAASTQPSTRNVTVGNYRGNNKLFTYAVPASAFVAGTNTLTINVASGSGGTGYLSPSWVYDTLDML</sequence>
<dbReference type="Gene3D" id="2.60.120.260">
    <property type="entry name" value="Galactose-binding domain-like"/>
    <property type="match status" value="1"/>
</dbReference>
<reference evidence="14 15" key="1">
    <citation type="submission" date="2020-04" db="EMBL/GenBank/DDBJ databases">
        <title>Genome sequencing of novel species.</title>
        <authorList>
            <person name="Heo J."/>
            <person name="Kim S.-J."/>
            <person name="Kim J.-S."/>
            <person name="Hong S.-B."/>
            <person name="Kwon S.-W."/>
        </authorList>
    </citation>
    <scope>NUCLEOTIDE SEQUENCE [LARGE SCALE GENOMIC DNA]</scope>
    <source>
        <strain evidence="14 15">GN2-R2</strain>
    </source>
</reference>
<dbReference type="SUPFAM" id="SSF49785">
    <property type="entry name" value="Galactose-binding domain-like"/>
    <property type="match status" value="1"/>
</dbReference>
<feature type="chain" id="PRO_5030687579" description="rhamnogalacturonan endolyase" evidence="10">
    <location>
        <begin position="27"/>
        <end position="570"/>
    </location>
</feature>
<organism evidence="14 15">
    <name type="scientific">Massilia forsythiae</name>
    <dbReference type="NCBI Taxonomy" id="2728020"/>
    <lineage>
        <taxon>Bacteria</taxon>
        <taxon>Pseudomonadati</taxon>
        <taxon>Pseudomonadota</taxon>
        <taxon>Betaproteobacteria</taxon>
        <taxon>Burkholderiales</taxon>
        <taxon>Oxalobacteraceae</taxon>
        <taxon>Telluria group</taxon>
        <taxon>Massilia</taxon>
    </lineage>
</organism>
<dbReference type="InterPro" id="IPR013784">
    <property type="entry name" value="Carb-bd-like_fold"/>
</dbReference>
<dbReference type="GO" id="GO:0102210">
    <property type="term" value="F:rhamnogalacturonan endolyase activity"/>
    <property type="evidence" value="ECO:0007669"/>
    <property type="project" value="UniProtKB-EC"/>
</dbReference>
<dbReference type="Gene3D" id="2.70.98.10">
    <property type="match status" value="1"/>
</dbReference>
<evidence type="ECO:0000256" key="2">
    <source>
        <dbReference type="ARBA" id="ARBA00004613"/>
    </source>
</evidence>
<dbReference type="InterPro" id="IPR016590">
    <property type="entry name" value="Rhamnogalacturonase_B"/>
</dbReference>
<dbReference type="GO" id="GO:0071555">
    <property type="term" value="P:cell wall organization"/>
    <property type="evidence" value="ECO:0007669"/>
    <property type="project" value="UniProtKB-KW"/>
</dbReference>
<dbReference type="EC" id="4.2.2.23" evidence="4"/>
<comment type="subcellular location">
    <subcellularLocation>
        <location evidence="2">Secreted</location>
    </subcellularLocation>
</comment>
<evidence type="ECO:0000256" key="4">
    <source>
        <dbReference type="ARBA" id="ARBA00012437"/>
    </source>
</evidence>
<feature type="domain" description="Rhamnogalacturonase B N-terminal" evidence="11">
    <location>
        <begin position="65"/>
        <end position="308"/>
    </location>
</feature>
<keyword evidence="8" id="KW-0456">Lyase</keyword>
<evidence type="ECO:0000259" key="12">
    <source>
        <dbReference type="Pfam" id="PF14683"/>
    </source>
</evidence>
<name>A0A7Z2VZ37_9BURK</name>
<dbReference type="Proteomes" id="UP000502415">
    <property type="component" value="Chromosome"/>
</dbReference>
<evidence type="ECO:0000256" key="10">
    <source>
        <dbReference type="SAM" id="SignalP"/>
    </source>
</evidence>
<feature type="domain" description="Rhamnogalacturonan lyase" evidence="12">
    <location>
        <begin position="405"/>
        <end position="568"/>
    </location>
</feature>
<keyword evidence="6 10" id="KW-0732">Signal</keyword>
<comment type="similarity">
    <text evidence="3">Belongs to the polysaccharide lyase 4 family.</text>
</comment>
<dbReference type="GO" id="GO:0045490">
    <property type="term" value="P:pectin catabolic process"/>
    <property type="evidence" value="ECO:0007669"/>
    <property type="project" value="TreeGrafter"/>
</dbReference>
<keyword evidence="9" id="KW-0961">Cell wall biogenesis/degradation</keyword>
<evidence type="ECO:0000256" key="6">
    <source>
        <dbReference type="ARBA" id="ARBA00022729"/>
    </source>
</evidence>
<dbReference type="GO" id="GO:0005576">
    <property type="term" value="C:extracellular region"/>
    <property type="evidence" value="ECO:0007669"/>
    <property type="project" value="UniProtKB-SubCell"/>
</dbReference>
<evidence type="ECO:0000313" key="15">
    <source>
        <dbReference type="Proteomes" id="UP000502415"/>
    </source>
</evidence>
<dbReference type="InterPro" id="IPR015364">
    <property type="entry name" value="RhgB_N"/>
</dbReference>
<evidence type="ECO:0000256" key="8">
    <source>
        <dbReference type="ARBA" id="ARBA00023239"/>
    </source>
</evidence>
<feature type="domain" description="Rhamnogalacturonan lyase" evidence="13">
    <location>
        <begin position="327"/>
        <end position="390"/>
    </location>
</feature>
<dbReference type="RefSeq" id="WP_170204028.1">
    <property type="nucleotide sequence ID" value="NZ_CP051685.1"/>
</dbReference>
<proteinExistence type="inferred from homology"/>
<evidence type="ECO:0000256" key="3">
    <source>
        <dbReference type="ARBA" id="ARBA00010418"/>
    </source>
</evidence>
<dbReference type="Gene3D" id="2.60.40.1120">
    <property type="entry name" value="Carboxypeptidase-like, regulatory domain"/>
    <property type="match status" value="1"/>
</dbReference>
<accession>A0A7Z2VZ37</accession>
<evidence type="ECO:0000259" key="13">
    <source>
        <dbReference type="Pfam" id="PF14686"/>
    </source>
</evidence>
<evidence type="ECO:0000313" key="14">
    <source>
        <dbReference type="EMBL" id="QJE01941.1"/>
    </source>
</evidence>
<evidence type="ECO:0000256" key="5">
    <source>
        <dbReference type="ARBA" id="ARBA00022525"/>
    </source>
</evidence>
<dbReference type="SUPFAM" id="SSF49452">
    <property type="entry name" value="Starch-binding domain-like"/>
    <property type="match status" value="1"/>
</dbReference>
<evidence type="ECO:0000256" key="7">
    <source>
        <dbReference type="ARBA" id="ARBA00023157"/>
    </source>
</evidence>
<dbReference type="InterPro" id="IPR011013">
    <property type="entry name" value="Gal_mutarotase_sf_dom"/>
</dbReference>
<dbReference type="EMBL" id="CP051685">
    <property type="protein sequence ID" value="QJE01941.1"/>
    <property type="molecule type" value="Genomic_DNA"/>
</dbReference>
<feature type="signal peptide" evidence="10">
    <location>
        <begin position="1"/>
        <end position="26"/>
    </location>
</feature>
<dbReference type="PANTHER" id="PTHR36574">
    <property type="entry name" value="RHAMNOGALACTURONATE LYASE-RELATED"/>
    <property type="match status" value="1"/>
</dbReference>
<keyword evidence="5" id="KW-0964">Secreted</keyword>
<dbReference type="AlphaFoldDB" id="A0A7Z2VZ37"/>
<protein>
    <recommendedName>
        <fullName evidence="4">rhamnogalacturonan endolyase</fullName>
        <ecNumber evidence="4">4.2.2.23</ecNumber>
    </recommendedName>
</protein>
<dbReference type="GO" id="GO:0030246">
    <property type="term" value="F:carbohydrate binding"/>
    <property type="evidence" value="ECO:0007669"/>
    <property type="project" value="InterPro"/>
</dbReference>
<dbReference type="PANTHER" id="PTHR36574:SF1">
    <property type="entry name" value="RHAMNOGALACTURONATE LYASE-RELATED"/>
    <property type="match status" value="1"/>
</dbReference>
<evidence type="ECO:0000259" key="11">
    <source>
        <dbReference type="Pfam" id="PF09284"/>
    </source>
</evidence>
<evidence type="ECO:0000256" key="1">
    <source>
        <dbReference type="ARBA" id="ARBA00001324"/>
    </source>
</evidence>
<keyword evidence="7" id="KW-1015">Disulfide bond</keyword>
<dbReference type="Pfam" id="PF14683">
    <property type="entry name" value="CBM-like"/>
    <property type="match status" value="1"/>
</dbReference>
<dbReference type="CDD" id="cd10317">
    <property type="entry name" value="RGL4_C"/>
    <property type="match status" value="1"/>
</dbReference>
<dbReference type="Pfam" id="PF09284">
    <property type="entry name" value="RhgB_N"/>
    <property type="match status" value="1"/>
</dbReference>
<dbReference type="InterPro" id="IPR008979">
    <property type="entry name" value="Galactose-bd-like_sf"/>
</dbReference>
<gene>
    <name evidence="14" type="ORF">HH212_19525</name>
</gene>
<keyword evidence="15" id="KW-1185">Reference proteome</keyword>
<dbReference type="KEGG" id="mfy:HH212_19525"/>
<evidence type="ECO:0000256" key="9">
    <source>
        <dbReference type="ARBA" id="ARBA00023316"/>
    </source>
</evidence>